<dbReference type="AlphaFoldDB" id="A0AAF3FG21"/>
<dbReference type="Gene3D" id="3.40.720.10">
    <property type="entry name" value="Alkaline Phosphatase, subunit A"/>
    <property type="match status" value="1"/>
</dbReference>
<evidence type="ECO:0000256" key="1">
    <source>
        <dbReference type="SAM" id="MobiDB-lite"/>
    </source>
</evidence>
<evidence type="ECO:0000256" key="3">
    <source>
        <dbReference type="SAM" id="SignalP"/>
    </source>
</evidence>
<evidence type="ECO:0000313" key="4">
    <source>
        <dbReference type="Proteomes" id="UP000887575"/>
    </source>
</evidence>
<accession>A0AAF3FG21</accession>
<evidence type="ECO:0000313" key="5">
    <source>
        <dbReference type="WBParaSite" id="MBELARI_LOCUS5598"/>
    </source>
</evidence>
<dbReference type="WBParaSite" id="MBELARI_LOCUS5598">
    <property type="protein sequence ID" value="MBELARI_LOCUS5598"/>
    <property type="gene ID" value="MBELARI_LOCUS5598"/>
</dbReference>
<protein>
    <submittedName>
        <fullName evidence="5">AP3A hydrolase</fullName>
    </submittedName>
</protein>
<feature type="chain" id="PRO_5042164520" evidence="3">
    <location>
        <begin position="25"/>
        <end position="559"/>
    </location>
</feature>
<keyword evidence="2" id="KW-0812">Transmembrane</keyword>
<name>A0AAF3FG21_9BILA</name>
<proteinExistence type="predicted"/>
<dbReference type="InterPro" id="IPR017850">
    <property type="entry name" value="Alkaline_phosphatase_core_sf"/>
</dbReference>
<keyword evidence="3" id="KW-0732">Signal</keyword>
<organism evidence="4 5">
    <name type="scientific">Mesorhabditis belari</name>
    <dbReference type="NCBI Taxonomy" id="2138241"/>
    <lineage>
        <taxon>Eukaryota</taxon>
        <taxon>Metazoa</taxon>
        <taxon>Ecdysozoa</taxon>
        <taxon>Nematoda</taxon>
        <taxon>Chromadorea</taxon>
        <taxon>Rhabditida</taxon>
        <taxon>Rhabditina</taxon>
        <taxon>Rhabditomorpha</taxon>
        <taxon>Rhabditoidea</taxon>
        <taxon>Rhabditidae</taxon>
        <taxon>Mesorhabditinae</taxon>
        <taxon>Mesorhabditis</taxon>
    </lineage>
</organism>
<dbReference type="InterPro" id="IPR002591">
    <property type="entry name" value="Phosphodiest/P_Trfase"/>
</dbReference>
<dbReference type="Gene3D" id="3.30.1360.180">
    <property type="match status" value="1"/>
</dbReference>
<dbReference type="Pfam" id="PF01663">
    <property type="entry name" value="Phosphodiest"/>
    <property type="match status" value="1"/>
</dbReference>
<sequence>MHKNAVTLARFLVILLCFFEKTIGKEKSLVLLVSFDGFRHSLLNETTVPNIYKWAKGGTWFVNGTKSQYVTYTAPNHMSIATGLYEESHGIVSNFFFDHKDDTVFDYFNYTGRKSEMELSSRWYLGDPIWLTNDRNGGRSAVMDWPMVEANYSHPPHKPHWFRAWSSDGDLPSWKESVNRLLEQFIDQKTPVNLGMLYLSQPDTVLHLHGFYDGEFEKIMKTLDEAFGYLVESTKALNLSDKLNIILTADHGHAQIKDYKSLFCIRDYVLGGGFEMGDHMIYPLDEAHGQQVFENLTRAINDGFEMEVIWKKDIPINWHYANSTRVGQIILNPKIGSGLSFSCRQKDLEKLYGPVGKEKYHQSTHGMDPNTPEMRALLAMNGPAFKQRTMISQIPNNIDLYPFLCHLLNVPPSPNNGSISLLKDALQSETYSDEDQTKQPPKSFDQNHHSTFYWLFTDSLGFLVFLVPSICIVVLIFGMMWKNMILKNDPNWARPERIRGYRPLNLENDDDNDEESQIGVSFSRRDDPTGEGHVNLTTKKTKKKKGGLLEAVDTSDEDI</sequence>
<keyword evidence="2" id="KW-0472">Membrane</keyword>
<dbReference type="Proteomes" id="UP000887575">
    <property type="component" value="Unassembled WGS sequence"/>
</dbReference>
<feature type="region of interest" description="Disordered" evidence="1">
    <location>
        <begin position="503"/>
        <end position="559"/>
    </location>
</feature>
<dbReference type="SUPFAM" id="SSF53649">
    <property type="entry name" value="Alkaline phosphatase-like"/>
    <property type="match status" value="1"/>
</dbReference>
<dbReference type="PANTHER" id="PTHR10151">
    <property type="entry name" value="ECTONUCLEOTIDE PYROPHOSPHATASE/PHOSPHODIESTERASE"/>
    <property type="match status" value="1"/>
</dbReference>
<keyword evidence="2" id="KW-1133">Transmembrane helix</keyword>
<reference evidence="5" key="1">
    <citation type="submission" date="2024-02" db="UniProtKB">
        <authorList>
            <consortium name="WormBaseParasite"/>
        </authorList>
    </citation>
    <scope>IDENTIFICATION</scope>
</reference>
<dbReference type="CDD" id="cd16018">
    <property type="entry name" value="Enpp"/>
    <property type="match status" value="1"/>
</dbReference>
<feature type="compositionally biased region" description="Acidic residues" evidence="1">
    <location>
        <begin position="507"/>
        <end position="516"/>
    </location>
</feature>
<dbReference type="PANTHER" id="PTHR10151:SF120">
    <property type="entry name" value="BIS(5'-ADENOSYL)-TRIPHOSPHATASE"/>
    <property type="match status" value="1"/>
</dbReference>
<dbReference type="GO" id="GO:0016787">
    <property type="term" value="F:hydrolase activity"/>
    <property type="evidence" value="ECO:0007669"/>
    <property type="project" value="UniProtKB-ARBA"/>
</dbReference>
<feature type="signal peptide" evidence="3">
    <location>
        <begin position="1"/>
        <end position="24"/>
    </location>
</feature>
<evidence type="ECO:0000256" key="2">
    <source>
        <dbReference type="SAM" id="Phobius"/>
    </source>
</evidence>
<keyword evidence="4" id="KW-1185">Reference proteome</keyword>
<feature type="transmembrane region" description="Helical" evidence="2">
    <location>
        <begin position="452"/>
        <end position="477"/>
    </location>
</feature>